<sequence>GQMWSGIRATISTQQIQSTNQIQV</sequence>
<feature type="non-terminal residue" evidence="1">
    <location>
        <position position="1"/>
    </location>
</feature>
<protein>
    <submittedName>
        <fullName evidence="1">Uncharacterized protein</fullName>
    </submittedName>
</protein>
<evidence type="ECO:0000313" key="2">
    <source>
        <dbReference type="Proteomes" id="UP000663832"/>
    </source>
</evidence>
<comment type="caution">
    <text evidence="1">The sequence shown here is derived from an EMBL/GenBank/DDBJ whole genome shotgun (WGS) entry which is preliminary data.</text>
</comment>
<keyword evidence="2" id="KW-1185">Reference proteome</keyword>
<accession>A0A816G0L3</accession>
<evidence type="ECO:0000313" key="1">
    <source>
        <dbReference type="EMBL" id="CAF1668596.1"/>
    </source>
</evidence>
<gene>
    <name evidence="1" type="ORF">QVE165_LOCUS64727</name>
</gene>
<dbReference type="Proteomes" id="UP000663832">
    <property type="component" value="Unassembled WGS sequence"/>
</dbReference>
<name>A0A816G0L3_9BILA</name>
<dbReference type="AlphaFoldDB" id="A0A816G0L3"/>
<organism evidence="1 2">
    <name type="scientific">Adineta steineri</name>
    <dbReference type="NCBI Taxonomy" id="433720"/>
    <lineage>
        <taxon>Eukaryota</taxon>
        <taxon>Metazoa</taxon>
        <taxon>Spiralia</taxon>
        <taxon>Gnathifera</taxon>
        <taxon>Rotifera</taxon>
        <taxon>Eurotatoria</taxon>
        <taxon>Bdelloidea</taxon>
        <taxon>Adinetida</taxon>
        <taxon>Adinetidae</taxon>
        <taxon>Adineta</taxon>
    </lineage>
</organism>
<proteinExistence type="predicted"/>
<dbReference type="EMBL" id="CAJNOM010006171">
    <property type="protein sequence ID" value="CAF1668596.1"/>
    <property type="molecule type" value="Genomic_DNA"/>
</dbReference>
<reference evidence="1" key="1">
    <citation type="submission" date="2021-02" db="EMBL/GenBank/DDBJ databases">
        <authorList>
            <person name="Nowell W R."/>
        </authorList>
    </citation>
    <scope>NUCLEOTIDE SEQUENCE</scope>
</reference>